<dbReference type="InterPro" id="IPR050283">
    <property type="entry name" value="E-box_TF_Regulators"/>
</dbReference>
<dbReference type="InterPro" id="IPR036638">
    <property type="entry name" value="HLH_DNA-bd_sf"/>
</dbReference>
<organism evidence="3 4">
    <name type="scientific">Pleurodeles waltl</name>
    <name type="common">Iberian ribbed newt</name>
    <dbReference type="NCBI Taxonomy" id="8319"/>
    <lineage>
        <taxon>Eukaryota</taxon>
        <taxon>Metazoa</taxon>
        <taxon>Chordata</taxon>
        <taxon>Craniata</taxon>
        <taxon>Vertebrata</taxon>
        <taxon>Euteleostomi</taxon>
        <taxon>Amphibia</taxon>
        <taxon>Batrachia</taxon>
        <taxon>Caudata</taxon>
        <taxon>Salamandroidea</taxon>
        <taxon>Salamandridae</taxon>
        <taxon>Pleurodelinae</taxon>
        <taxon>Pleurodeles</taxon>
    </lineage>
</organism>
<dbReference type="GO" id="GO:0000977">
    <property type="term" value="F:RNA polymerase II transcription regulatory region sequence-specific DNA binding"/>
    <property type="evidence" value="ECO:0007669"/>
    <property type="project" value="TreeGrafter"/>
</dbReference>
<protein>
    <recommendedName>
        <fullName evidence="2">BHLH domain-containing protein</fullName>
    </recommendedName>
</protein>
<sequence>MPRAGPSVMSVTESDYSEDDLEGDDARVGPGPELLRMDSKDSEASPSTSDPEEAKVKKRARPVRSKARRVAANVRERKRILDYNQAFNALRMTLKHDLSGKRLSKIATLRRAINRISTLSMFLRSSPAPKWSCNHTECHLRHEGALTQEARHSASQPFHVPSDSRLPPSAANYADITHFQQSPSPLYSRFSPENPFFHSHHGSPREEHLMPSPPYYPNANYHDAVRSTCHQNHTDNFMESSPGHFQWQFGFLPGAGYQHSLPIH</sequence>
<evidence type="ECO:0000256" key="1">
    <source>
        <dbReference type="SAM" id="MobiDB-lite"/>
    </source>
</evidence>
<reference evidence="3" key="1">
    <citation type="journal article" date="2022" name="bioRxiv">
        <title>Sequencing and chromosome-scale assembly of the giantPleurodeles waltlgenome.</title>
        <authorList>
            <person name="Brown T."/>
            <person name="Elewa A."/>
            <person name="Iarovenko S."/>
            <person name="Subramanian E."/>
            <person name="Araus A.J."/>
            <person name="Petzold A."/>
            <person name="Susuki M."/>
            <person name="Suzuki K.-i.T."/>
            <person name="Hayashi T."/>
            <person name="Toyoda A."/>
            <person name="Oliveira C."/>
            <person name="Osipova E."/>
            <person name="Leigh N.D."/>
            <person name="Simon A."/>
            <person name="Yun M.H."/>
        </authorList>
    </citation>
    <scope>NUCLEOTIDE SEQUENCE</scope>
    <source>
        <strain evidence="3">20211129_DDA</strain>
        <tissue evidence="3">Liver</tissue>
    </source>
</reference>
<feature type="region of interest" description="Disordered" evidence="1">
    <location>
        <begin position="1"/>
        <end position="71"/>
    </location>
</feature>
<evidence type="ECO:0000313" key="4">
    <source>
        <dbReference type="Proteomes" id="UP001066276"/>
    </source>
</evidence>
<dbReference type="Pfam" id="PF00010">
    <property type="entry name" value="HLH"/>
    <property type="match status" value="1"/>
</dbReference>
<gene>
    <name evidence="3" type="ORF">NDU88_002847</name>
</gene>
<feature type="domain" description="BHLH" evidence="2">
    <location>
        <begin position="67"/>
        <end position="119"/>
    </location>
</feature>
<evidence type="ECO:0000313" key="3">
    <source>
        <dbReference type="EMBL" id="KAJ1186062.1"/>
    </source>
</evidence>
<dbReference type="Gene3D" id="4.10.280.10">
    <property type="entry name" value="Helix-loop-helix DNA-binding domain"/>
    <property type="match status" value="1"/>
</dbReference>
<dbReference type="PROSITE" id="PS50888">
    <property type="entry name" value="BHLH"/>
    <property type="match status" value="1"/>
</dbReference>
<proteinExistence type="predicted"/>
<accession>A0AAV7UED1</accession>
<dbReference type="PANTHER" id="PTHR23349:SF10">
    <property type="entry name" value="CLASS A BASIC HELIX-LOOP-HELIX PROTEIN 9"/>
    <property type="match status" value="1"/>
</dbReference>
<comment type="caution">
    <text evidence="3">The sequence shown here is derived from an EMBL/GenBank/DDBJ whole genome shotgun (WGS) entry which is preliminary data.</text>
</comment>
<name>A0AAV7UED1_PLEWA</name>
<dbReference type="SUPFAM" id="SSF47459">
    <property type="entry name" value="HLH, helix-loop-helix DNA-binding domain"/>
    <property type="match status" value="1"/>
</dbReference>
<dbReference type="InterPro" id="IPR011598">
    <property type="entry name" value="bHLH_dom"/>
</dbReference>
<dbReference type="Proteomes" id="UP001066276">
    <property type="component" value="Chromosome 3_1"/>
</dbReference>
<dbReference type="GO" id="GO:0032502">
    <property type="term" value="P:developmental process"/>
    <property type="evidence" value="ECO:0007669"/>
    <property type="project" value="TreeGrafter"/>
</dbReference>
<dbReference type="EMBL" id="JANPWB010000005">
    <property type="protein sequence ID" value="KAJ1186062.1"/>
    <property type="molecule type" value="Genomic_DNA"/>
</dbReference>
<dbReference type="GO" id="GO:0046983">
    <property type="term" value="F:protein dimerization activity"/>
    <property type="evidence" value="ECO:0007669"/>
    <property type="project" value="InterPro"/>
</dbReference>
<keyword evidence="4" id="KW-1185">Reference proteome</keyword>
<dbReference type="CDD" id="cd18912">
    <property type="entry name" value="bHLH_TS_bHLHa9"/>
    <property type="match status" value="1"/>
</dbReference>
<dbReference type="AlphaFoldDB" id="A0AAV7UED1"/>
<dbReference type="GO" id="GO:0000981">
    <property type="term" value="F:DNA-binding transcription factor activity, RNA polymerase II-specific"/>
    <property type="evidence" value="ECO:0007669"/>
    <property type="project" value="TreeGrafter"/>
</dbReference>
<feature type="compositionally biased region" description="Basic residues" evidence="1">
    <location>
        <begin position="56"/>
        <end position="69"/>
    </location>
</feature>
<dbReference type="PANTHER" id="PTHR23349">
    <property type="entry name" value="BASIC HELIX-LOOP-HELIX TRANSCRIPTION FACTOR, TWIST"/>
    <property type="match status" value="1"/>
</dbReference>
<dbReference type="SMART" id="SM00353">
    <property type="entry name" value="HLH"/>
    <property type="match status" value="1"/>
</dbReference>
<evidence type="ECO:0000259" key="2">
    <source>
        <dbReference type="PROSITE" id="PS50888"/>
    </source>
</evidence>